<accession>A0A072NTC0</accession>
<sequence length="274" mass="30484">MLKYMKYEVKGTYKYILSVLTLVLILITGLYASQEQIARGSFGGGLFMGLSIMILFGTALVTFLYIVGSFRKELYEDRGFLTFTLPLKGIEIVGAKLIVALMWFFILGIAIAFYNLVMALSFTPFELDISELFTEIINLVSVKIALFSIIATVYSGVYMLILIYFSMALGKVTFRNKRIGGLWFIIFLILNGVLSFGQFGLEAFFPYYLDIESFTVGTKEILNSGYNFVLGSGGFHGQGTGMFNINIISSVCSIITVVALFLGTGYLIEKKIDL</sequence>
<reference evidence="2 3" key="1">
    <citation type="submission" date="2014-04" db="EMBL/GenBank/DDBJ databases">
        <title>Draft genome sequence of Bacillus azotoformans MEV2011, a (co-) denitrifying strain unable to grow in the presence of oxygen.</title>
        <authorList>
            <person name="Nielsen M."/>
            <person name="Schreiber L."/>
            <person name="Finster K."/>
            <person name="Schramm A."/>
        </authorList>
    </citation>
    <scope>NUCLEOTIDE SEQUENCE [LARGE SCALE GENOMIC DNA]</scope>
    <source>
        <strain evidence="2 3">MEV2011</strain>
    </source>
</reference>
<keyword evidence="1" id="KW-0812">Transmembrane</keyword>
<dbReference type="OrthoDB" id="9816138at2"/>
<evidence type="ECO:0000313" key="2">
    <source>
        <dbReference type="EMBL" id="KEF40477.1"/>
    </source>
</evidence>
<evidence type="ECO:0000313" key="3">
    <source>
        <dbReference type="Proteomes" id="UP000027936"/>
    </source>
</evidence>
<gene>
    <name evidence="2" type="ORF">M670_00503</name>
</gene>
<comment type="caution">
    <text evidence="2">The sequence shown here is derived from an EMBL/GenBank/DDBJ whole genome shotgun (WGS) entry which is preliminary data.</text>
</comment>
<dbReference type="Proteomes" id="UP000027936">
    <property type="component" value="Unassembled WGS sequence"/>
</dbReference>
<keyword evidence="1" id="KW-0472">Membrane</keyword>
<feature type="transmembrane region" description="Helical" evidence="1">
    <location>
        <begin position="12"/>
        <end position="33"/>
    </location>
</feature>
<dbReference type="RefSeq" id="WP_035192914.1">
    <property type="nucleotide sequence ID" value="NZ_JJRY01000001.1"/>
</dbReference>
<evidence type="ECO:0008006" key="4">
    <source>
        <dbReference type="Google" id="ProtNLM"/>
    </source>
</evidence>
<organism evidence="2 3">
    <name type="scientific">Schinkia azotoformans MEV2011</name>
    <dbReference type="NCBI Taxonomy" id="1348973"/>
    <lineage>
        <taxon>Bacteria</taxon>
        <taxon>Bacillati</taxon>
        <taxon>Bacillota</taxon>
        <taxon>Bacilli</taxon>
        <taxon>Bacillales</taxon>
        <taxon>Bacillaceae</taxon>
        <taxon>Calidifontibacillus/Schinkia group</taxon>
        <taxon>Schinkia</taxon>
    </lineage>
</organism>
<proteinExistence type="predicted"/>
<dbReference type="EMBL" id="JJRY01000001">
    <property type="protein sequence ID" value="KEF40477.1"/>
    <property type="molecule type" value="Genomic_DNA"/>
</dbReference>
<feature type="transmembrane region" description="Helical" evidence="1">
    <location>
        <begin position="247"/>
        <end position="268"/>
    </location>
</feature>
<feature type="transmembrane region" description="Helical" evidence="1">
    <location>
        <begin position="45"/>
        <end position="68"/>
    </location>
</feature>
<keyword evidence="1" id="KW-1133">Transmembrane helix</keyword>
<feature type="transmembrane region" description="Helical" evidence="1">
    <location>
        <begin position="179"/>
        <end position="201"/>
    </location>
</feature>
<dbReference type="PATRIC" id="fig|1348973.3.peg.489"/>
<name>A0A072NTC0_SCHAZ</name>
<evidence type="ECO:0000256" key="1">
    <source>
        <dbReference type="SAM" id="Phobius"/>
    </source>
</evidence>
<feature type="transmembrane region" description="Helical" evidence="1">
    <location>
        <begin position="142"/>
        <end position="167"/>
    </location>
</feature>
<protein>
    <recommendedName>
        <fullName evidence="4">ABC-2 family transporter protein</fullName>
    </recommendedName>
</protein>
<feature type="transmembrane region" description="Helical" evidence="1">
    <location>
        <begin position="97"/>
        <end position="122"/>
    </location>
</feature>
<dbReference type="AlphaFoldDB" id="A0A072NTC0"/>